<protein>
    <recommendedName>
        <fullName evidence="4">S-adenosylmethionine sensor upstream of mTORC1</fullName>
    </recommendedName>
    <alternativeName>
        <fullName evidence="4">Probable methyltransferase BMT2 homolog</fullName>
        <ecNumber evidence="4">2.1.1.-</ecNumber>
    </alternativeName>
</protein>
<keyword evidence="1 4" id="KW-0489">Methyltransferase</keyword>
<dbReference type="EC" id="2.1.1.-" evidence="4"/>
<dbReference type="RefSeq" id="XP_037898944.1">
    <property type="nucleotide sequence ID" value="XM_038043016.1"/>
</dbReference>
<evidence type="ECO:0000313" key="6">
    <source>
        <dbReference type="RefSeq" id="XP_037898940.1"/>
    </source>
</evidence>
<proteinExistence type="inferred from homology"/>
<feature type="binding site" evidence="4">
    <location>
        <position position="129"/>
    </location>
    <ligand>
        <name>S-adenosyl-L-methionine</name>
        <dbReference type="ChEBI" id="CHEBI:59789"/>
    </ligand>
</feature>
<organism evidence="5 10">
    <name type="scientific">Glossina fuscipes</name>
    <dbReference type="NCBI Taxonomy" id="7396"/>
    <lineage>
        <taxon>Eukaryota</taxon>
        <taxon>Metazoa</taxon>
        <taxon>Ecdysozoa</taxon>
        <taxon>Arthropoda</taxon>
        <taxon>Hexapoda</taxon>
        <taxon>Insecta</taxon>
        <taxon>Pterygota</taxon>
        <taxon>Neoptera</taxon>
        <taxon>Endopterygota</taxon>
        <taxon>Diptera</taxon>
        <taxon>Brachycera</taxon>
        <taxon>Muscomorpha</taxon>
        <taxon>Hippoboscoidea</taxon>
        <taxon>Glossinidae</taxon>
        <taxon>Glossina</taxon>
    </lineage>
</organism>
<dbReference type="Proteomes" id="UP000092443">
    <property type="component" value="Unplaced"/>
</dbReference>
<evidence type="ECO:0000313" key="5">
    <source>
        <dbReference type="Proteomes" id="UP000092443"/>
    </source>
</evidence>
<evidence type="ECO:0000313" key="10">
    <source>
        <dbReference type="RefSeq" id="XP_037898944.1"/>
    </source>
</evidence>
<keyword evidence="3 4" id="KW-0949">S-adenosyl-L-methionine</keyword>
<dbReference type="RefSeq" id="XP_037898943.1">
    <property type="nucleotide sequence ID" value="XM_038043015.1"/>
</dbReference>
<evidence type="ECO:0000313" key="7">
    <source>
        <dbReference type="RefSeq" id="XP_037898941.1"/>
    </source>
</evidence>
<evidence type="ECO:0000256" key="1">
    <source>
        <dbReference type="ARBA" id="ARBA00022603"/>
    </source>
</evidence>
<sequence>MATNEHKNLANIVKSFHESLRHLCQQQGAQEAWKKHVKQRGRLKEYATAMHKLAQIWEDKDNTSKEGLEARSRIKWTIEFCLAYFYTELIYLEKRSREQRLLDSWTGFDCSQCRYMKNVPEKIKVLDVGSCFNPFAKVPYFEVTAVDLCPATDDVLQTDFLNVQVKSMENPKVGLENNTVTYLPTIYYECVVFSLLLEYMPSSEQRINCCSKAYELLRPEGILIIITPDSDHVGRNAALMKNWRYTLNCLGFMRIRFEKLPHITCLVFRKAIDPRISERWSILHKESYMTFSLKIPQDSKSKTLAVPSRKKQKSAYSPEKWKTILAWICKLMKALWIYLNYLFQFRMKVGHHRNT</sequence>
<gene>
    <name evidence="6 7 8 9 10" type="primary">LOC119643636</name>
</gene>
<dbReference type="GO" id="GO:0032259">
    <property type="term" value="P:methylation"/>
    <property type="evidence" value="ECO:0007669"/>
    <property type="project" value="UniProtKB-KW"/>
</dbReference>
<feature type="binding site" evidence="4">
    <location>
        <position position="147"/>
    </location>
    <ligand>
        <name>S-adenosyl-L-methionine</name>
        <dbReference type="ChEBI" id="CHEBI:59789"/>
    </ligand>
</feature>
<evidence type="ECO:0000256" key="2">
    <source>
        <dbReference type="ARBA" id="ARBA00022679"/>
    </source>
</evidence>
<dbReference type="SUPFAM" id="SSF53335">
    <property type="entry name" value="S-adenosyl-L-methionine-dependent methyltransferases"/>
    <property type="match status" value="1"/>
</dbReference>
<comment type="similarity">
    <text evidence="4">Belongs to the BMT2 family.</text>
</comment>
<evidence type="ECO:0000256" key="4">
    <source>
        <dbReference type="HAMAP-Rule" id="MF_03044"/>
    </source>
</evidence>
<dbReference type="Gene3D" id="3.40.50.150">
    <property type="entry name" value="Vaccinia Virus protein VP39"/>
    <property type="match status" value="1"/>
</dbReference>
<dbReference type="HAMAP" id="MF_03044">
    <property type="entry name" value="BMT2"/>
    <property type="match status" value="1"/>
</dbReference>
<keyword evidence="5" id="KW-1185">Reference proteome</keyword>
<keyword evidence="2 4" id="KW-0808">Transferase</keyword>
<dbReference type="Pfam" id="PF13489">
    <property type="entry name" value="Methyltransf_23"/>
    <property type="match status" value="1"/>
</dbReference>
<dbReference type="InterPro" id="IPR021867">
    <property type="entry name" value="Bmt2/SAMTOR"/>
</dbReference>
<evidence type="ECO:0000313" key="9">
    <source>
        <dbReference type="RefSeq" id="XP_037898943.1"/>
    </source>
</evidence>
<comment type="function">
    <text evidence="4">S-adenosyl-L-methionine-binding protein that acts as an inhibitor of mTORC1 signaling. Acts as a sensor of S-adenosyl-L-methionine to signal methionine sufficiency to mTORC1. Probably also acts as a S-adenosyl-L-methionine-dependent methyltransferase.</text>
</comment>
<dbReference type="PANTHER" id="PTHR21008">
    <property type="entry name" value="S-ADENOSYLMETHIONINE SENSOR UPSTREAM OF MTORC1-RELATED"/>
    <property type="match status" value="1"/>
</dbReference>
<evidence type="ECO:0000256" key="3">
    <source>
        <dbReference type="ARBA" id="ARBA00022691"/>
    </source>
</evidence>
<dbReference type="PANTHER" id="PTHR21008:SF0">
    <property type="entry name" value="S-ADENOSYLMETHIONINE SENSOR UPSTREAM OF MTORC1"/>
    <property type="match status" value="1"/>
</dbReference>
<dbReference type="RefSeq" id="XP_037898941.1">
    <property type="nucleotide sequence ID" value="XM_038043013.1"/>
</dbReference>
<dbReference type="KEGG" id="gfs:119643636"/>
<dbReference type="RefSeq" id="XP_037898942.1">
    <property type="nucleotide sequence ID" value="XM_038043014.1"/>
</dbReference>
<dbReference type="GeneID" id="119643636"/>
<reference evidence="6 7" key="1">
    <citation type="submission" date="2025-04" db="UniProtKB">
        <authorList>
            <consortium name="RefSeq"/>
        </authorList>
    </citation>
    <scope>IDENTIFICATION</scope>
    <source>
        <tissue evidence="6 7">Whole body pupa</tissue>
    </source>
</reference>
<evidence type="ECO:0000313" key="8">
    <source>
        <dbReference type="RefSeq" id="XP_037898942.1"/>
    </source>
</evidence>
<dbReference type="RefSeq" id="XP_037898940.1">
    <property type="nucleotide sequence ID" value="XM_038043012.1"/>
</dbReference>
<dbReference type="GO" id="GO:1904262">
    <property type="term" value="P:negative regulation of TORC1 signaling"/>
    <property type="evidence" value="ECO:0007669"/>
    <property type="project" value="TreeGrafter"/>
</dbReference>
<dbReference type="InterPro" id="IPR029063">
    <property type="entry name" value="SAM-dependent_MTases_sf"/>
</dbReference>
<name>A0A9C5ZLC9_9MUSC</name>
<dbReference type="GO" id="GO:0008168">
    <property type="term" value="F:methyltransferase activity"/>
    <property type="evidence" value="ECO:0007669"/>
    <property type="project" value="UniProtKB-UniRule"/>
</dbReference>
<accession>A0A9C5ZLC9</accession>
<dbReference type="AlphaFoldDB" id="A0A9C5ZLC9"/>